<protein>
    <submittedName>
        <fullName evidence="1">Uncharacterized protein</fullName>
    </submittedName>
</protein>
<sequence length="175" mass="19766">MELPTTNNKIEPVKEEGPLFHCDFCDTEVVQKLALPGLASTCVDNTTGDPFKTPGLVAVHLRKEMVEYVTQKSESFVAEFVILEGGPEGETLEHSFDIISHFVGEFNSKRNLLSQFSGWLLSDKRESIMRREMDRHCITVCSMKLVNCPFYAVGCRYSNAQSMIRKHCSDDVESH</sequence>
<evidence type="ECO:0000313" key="1">
    <source>
        <dbReference type="EMBL" id="KYP73995.1"/>
    </source>
</evidence>
<accession>A0A151U3X5</accession>
<dbReference type="Proteomes" id="UP000075243">
    <property type="component" value="Chromosome 2"/>
</dbReference>
<dbReference type="Gramene" id="C.cajan_06475.t">
    <property type="protein sequence ID" value="C.cajan_06475.t"/>
    <property type="gene ID" value="C.cajan_06475"/>
</dbReference>
<dbReference type="STRING" id="3821.A0A151U3X5"/>
<dbReference type="PANTHER" id="PTHR10131:SF161">
    <property type="entry name" value="F26K24.24 PROTEIN"/>
    <property type="match status" value="1"/>
</dbReference>
<evidence type="ECO:0000313" key="2">
    <source>
        <dbReference type="Proteomes" id="UP000075243"/>
    </source>
</evidence>
<dbReference type="PANTHER" id="PTHR10131">
    <property type="entry name" value="TNF RECEPTOR ASSOCIATED FACTOR"/>
    <property type="match status" value="1"/>
</dbReference>
<gene>
    <name evidence="1" type="ORF">KK1_006663</name>
</gene>
<name>A0A151U3X5_CAJCA</name>
<dbReference type="EMBL" id="CM003604">
    <property type="protein sequence ID" value="KYP73995.1"/>
    <property type="molecule type" value="Genomic_DNA"/>
</dbReference>
<dbReference type="AlphaFoldDB" id="A0A151U3X5"/>
<reference evidence="1 2" key="1">
    <citation type="journal article" date="2012" name="Nat. Biotechnol.">
        <title>Draft genome sequence of pigeonpea (Cajanus cajan), an orphan legume crop of resource-poor farmers.</title>
        <authorList>
            <person name="Varshney R.K."/>
            <person name="Chen W."/>
            <person name="Li Y."/>
            <person name="Bharti A.K."/>
            <person name="Saxena R.K."/>
            <person name="Schlueter J.A."/>
            <person name="Donoghue M.T."/>
            <person name="Azam S."/>
            <person name="Fan G."/>
            <person name="Whaley A.M."/>
            <person name="Farmer A.D."/>
            <person name="Sheridan J."/>
            <person name="Iwata A."/>
            <person name="Tuteja R."/>
            <person name="Penmetsa R.V."/>
            <person name="Wu W."/>
            <person name="Upadhyaya H.D."/>
            <person name="Yang S.P."/>
            <person name="Shah T."/>
            <person name="Saxena K.B."/>
            <person name="Michael T."/>
            <person name="McCombie W.R."/>
            <person name="Yang B."/>
            <person name="Zhang G."/>
            <person name="Yang H."/>
            <person name="Wang J."/>
            <person name="Spillane C."/>
            <person name="Cook D.R."/>
            <person name="May G.D."/>
            <person name="Xu X."/>
            <person name="Jackson S.A."/>
        </authorList>
    </citation>
    <scope>NUCLEOTIDE SEQUENCE [LARGE SCALE GENOMIC DNA]</scope>
    <source>
        <strain evidence="2">cv. Asha</strain>
    </source>
</reference>
<proteinExistence type="predicted"/>
<organism evidence="1 2">
    <name type="scientific">Cajanus cajan</name>
    <name type="common">Pigeon pea</name>
    <name type="synonym">Cajanus indicus</name>
    <dbReference type="NCBI Taxonomy" id="3821"/>
    <lineage>
        <taxon>Eukaryota</taxon>
        <taxon>Viridiplantae</taxon>
        <taxon>Streptophyta</taxon>
        <taxon>Embryophyta</taxon>
        <taxon>Tracheophyta</taxon>
        <taxon>Spermatophyta</taxon>
        <taxon>Magnoliopsida</taxon>
        <taxon>eudicotyledons</taxon>
        <taxon>Gunneridae</taxon>
        <taxon>Pentapetalae</taxon>
        <taxon>rosids</taxon>
        <taxon>fabids</taxon>
        <taxon>Fabales</taxon>
        <taxon>Fabaceae</taxon>
        <taxon>Papilionoideae</taxon>
        <taxon>50 kb inversion clade</taxon>
        <taxon>NPAAA clade</taxon>
        <taxon>indigoferoid/millettioid clade</taxon>
        <taxon>Phaseoleae</taxon>
        <taxon>Cajanus</taxon>
    </lineage>
</organism>
<keyword evidence="2" id="KW-1185">Reference proteome</keyword>